<reference evidence="2 3" key="1">
    <citation type="submission" date="2012-05" db="EMBL/GenBank/DDBJ databases">
        <title>Recombination and specialization in a pathogen metapopulation.</title>
        <authorList>
            <person name="Gardiner A."/>
            <person name="Kemen E."/>
            <person name="Schultz-Larsen T."/>
            <person name="MacLean D."/>
            <person name="Van Oosterhout C."/>
            <person name="Jones J.D.G."/>
        </authorList>
    </citation>
    <scope>NUCLEOTIDE SEQUENCE [LARGE SCALE GENOMIC DNA]</scope>
    <source>
        <strain evidence="2 3">Ac Nc2</strain>
    </source>
</reference>
<evidence type="ECO:0000313" key="3">
    <source>
        <dbReference type="Proteomes" id="UP000053237"/>
    </source>
</evidence>
<evidence type="ECO:0000313" key="2">
    <source>
        <dbReference type="EMBL" id="CCI46312.1"/>
    </source>
</evidence>
<dbReference type="AlphaFoldDB" id="A0A024GIG3"/>
<name>A0A024GIG3_9STRA</name>
<dbReference type="EMBL" id="CAIX01000123">
    <property type="protein sequence ID" value="CCI46312.1"/>
    <property type="molecule type" value="Genomic_DNA"/>
</dbReference>
<feature type="region of interest" description="Disordered" evidence="1">
    <location>
        <begin position="61"/>
        <end position="107"/>
    </location>
</feature>
<dbReference type="Proteomes" id="UP000053237">
    <property type="component" value="Unassembled WGS sequence"/>
</dbReference>
<proteinExistence type="predicted"/>
<keyword evidence="3" id="KW-1185">Reference proteome</keyword>
<feature type="compositionally biased region" description="Basic and acidic residues" evidence="1">
    <location>
        <begin position="71"/>
        <end position="87"/>
    </location>
</feature>
<sequence length="107" mass="11967">MSQRLAFAASVLLYSARQHPVVGKQSLPDNEIQLPKLSASDLNDFVHMIDRNFKRLGFLEKEDESTEVSENEQKRIKESKVKGKTTESDSTTPSTSTSVTPRSKGQK</sequence>
<feature type="compositionally biased region" description="Low complexity" evidence="1">
    <location>
        <begin position="88"/>
        <end position="107"/>
    </location>
</feature>
<evidence type="ECO:0000256" key="1">
    <source>
        <dbReference type="SAM" id="MobiDB-lite"/>
    </source>
</evidence>
<organism evidence="2 3">
    <name type="scientific">Albugo candida</name>
    <dbReference type="NCBI Taxonomy" id="65357"/>
    <lineage>
        <taxon>Eukaryota</taxon>
        <taxon>Sar</taxon>
        <taxon>Stramenopiles</taxon>
        <taxon>Oomycota</taxon>
        <taxon>Peronosporomycetes</taxon>
        <taxon>Albuginales</taxon>
        <taxon>Albuginaceae</taxon>
        <taxon>Albugo</taxon>
    </lineage>
</organism>
<dbReference type="InParanoid" id="A0A024GIG3"/>
<accession>A0A024GIG3</accession>
<feature type="compositionally biased region" description="Acidic residues" evidence="1">
    <location>
        <begin position="61"/>
        <end position="70"/>
    </location>
</feature>
<protein>
    <submittedName>
        <fullName evidence="2">Uncharacterized protein</fullName>
    </submittedName>
</protein>
<gene>
    <name evidence="2" type="ORF">BN9_072410</name>
</gene>
<comment type="caution">
    <text evidence="2">The sequence shown here is derived from an EMBL/GenBank/DDBJ whole genome shotgun (WGS) entry which is preliminary data.</text>
</comment>